<sequence length="61" mass="6225">TIIAIIRIILGALQIAGGGDNPIALEAGRDMITSSILGLLVILFAVTLLRVIGSSVLGIIN</sequence>
<dbReference type="EMBL" id="PEZN01000008">
    <property type="protein sequence ID" value="PIS13099.1"/>
    <property type="molecule type" value="Genomic_DNA"/>
</dbReference>
<organism evidence="2 3">
    <name type="scientific">candidate division WWE3 bacterium CG09_land_8_20_14_0_10_39_24</name>
    <dbReference type="NCBI Taxonomy" id="1975088"/>
    <lineage>
        <taxon>Bacteria</taxon>
        <taxon>Katanobacteria</taxon>
    </lineage>
</organism>
<evidence type="ECO:0000313" key="3">
    <source>
        <dbReference type="Proteomes" id="UP000230787"/>
    </source>
</evidence>
<reference evidence="3" key="1">
    <citation type="submission" date="2017-09" db="EMBL/GenBank/DDBJ databases">
        <title>Depth-based differentiation of microbial function through sediment-hosted aquifers and enrichment of novel symbionts in the deep terrestrial subsurface.</title>
        <authorList>
            <person name="Probst A.J."/>
            <person name="Ladd B."/>
            <person name="Jarett J.K."/>
            <person name="Geller-Mcgrath D.E."/>
            <person name="Sieber C.M.K."/>
            <person name="Emerson J.B."/>
            <person name="Anantharaman K."/>
            <person name="Thomas B.C."/>
            <person name="Malmstrom R."/>
            <person name="Stieglmeier M."/>
            <person name="Klingl A."/>
            <person name="Woyke T."/>
            <person name="Ryan C.M."/>
            <person name="Banfield J.F."/>
        </authorList>
    </citation>
    <scope>NUCLEOTIDE SEQUENCE [LARGE SCALE GENOMIC DNA]</scope>
</reference>
<comment type="caution">
    <text evidence="2">The sequence shown here is derived from an EMBL/GenBank/DDBJ whole genome shotgun (WGS) entry which is preliminary data.</text>
</comment>
<evidence type="ECO:0000313" key="2">
    <source>
        <dbReference type="EMBL" id="PIS13099.1"/>
    </source>
</evidence>
<keyword evidence="1" id="KW-1133">Transmembrane helix</keyword>
<evidence type="ECO:0000256" key="1">
    <source>
        <dbReference type="SAM" id="Phobius"/>
    </source>
</evidence>
<feature type="non-terminal residue" evidence="2">
    <location>
        <position position="1"/>
    </location>
</feature>
<name>A0A2H0WMH3_UNCKA</name>
<feature type="transmembrane region" description="Helical" evidence="1">
    <location>
        <begin position="36"/>
        <end position="60"/>
    </location>
</feature>
<keyword evidence="1" id="KW-0472">Membrane</keyword>
<dbReference type="AlphaFoldDB" id="A0A2H0WMH3"/>
<dbReference type="Proteomes" id="UP000230787">
    <property type="component" value="Unassembled WGS sequence"/>
</dbReference>
<proteinExistence type="predicted"/>
<gene>
    <name evidence="2" type="ORF">COT69_00465</name>
</gene>
<accession>A0A2H0WMH3</accession>
<keyword evidence="1" id="KW-0812">Transmembrane</keyword>
<protein>
    <submittedName>
        <fullName evidence="2">Uncharacterized protein</fullName>
    </submittedName>
</protein>